<accession>A0A9W7T0Y1</accession>
<feature type="region of interest" description="Disordered" evidence="1">
    <location>
        <begin position="1"/>
        <end position="32"/>
    </location>
</feature>
<feature type="compositionally biased region" description="Basic and acidic residues" evidence="1">
    <location>
        <begin position="398"/>
        <end position="408"/>
    </location>
</feature>
<proteinExistence type="predicted"/>
<feature type="compositionally biased region" description="Polar residues" evidence="1">
    <location>
        <begin position="375"/>
        <end position="388"/>
    </location>
</feature>
<feature type="compositionally biased region" description="Basic and acidic residues" evidence="1">
    <location>
        <begin position="473"/>
        <end position="482"/>
    </location>
</feature>
<evidence type="ECO:0000256" key="1">
    <source>
        <dbReference type="SAM" id="MobiDB-lite"/>
    </source>
</evidence>
<feature type="compositionally biased region" description="Basic and acidic residues" evidence="1">
    <location>
        <begin position="523"/>
        <end position="539"/>
    </location>
</feature>
<name>A0A9W7T0Y1_9PEZI</name>
<feature type="region of interest" description="Disordered" evidence="1">
    <location>
        <begin position="433"/>
        <end position="598"/>
    </location>
</feature>
<comment type="caution">
    <text evidence="3">The sequence shown here is derived from an EMBL/GenBank/DDBJ whole genome shotgun (WGS) entry which is preliminary data.</text>
</comment>
<evidence type="ECO:0000313" key="3">
    <source>
        <dbReference type="EMBL" id="KAH9845460.1"/>
    </source>
</evidence>
<dbReference type="PANTHER" id="PTHR38113">
    <property type="match status" value="1"/>
</dbReference>
<feature type="compositionally biased region" description="Polar residues" evidence="1">
    <location>
        <begin position="442"/>
        <end position="456"/>
    </location>
</feature>
<sequence length="692" mass="77172">MAPHTKAGSGRVSRAPSQAREIIKRRGKPYKTEQHTVFAKKRKLDLHTSYHRTPPGYVFMPVGTPELAAWCKELSRQRGLSANTVNAEPHSRHATNPDKVSHHVHRIGYHFKVEVVEDACQELGYIPYQNKYIKESDLVEQRKREAWRKTLASYGIVDPRVALTLRESAEEVRAAIKELFPKIPEKDADEIIEHSWKEGTDRIGNILDLSLGRRVQLAVIARIRHIYTDYDRLLRAFEWREARAEVEPECLKKLIEWRGENDAEDDETLEEIVRETIVIDDDDDVAGQTDDQDSGNVSDTSVEITHHVINVDDLGPESTDEKAHPYAQRVLPRRRNIHERNKIAKQKIDAAKQRLLNAGSCASEPIPIDIDQASNAQPATSAHGTPHSSIYVPGTIRPRPDQYGRYPERVIGQDGHVYRLVNVTAPSHDQYRLPAQKRHHQSLQSPAHTASPSNTGGPRALNGSLNGSQHVVDSIERDERGLRGPPPQAPTNDHRPTSAHSKAGHHNGTQQSQAKLVNPASPFRREPPRGPRVARDAPRHASRLRQQIPYASAAKTPPWNKRPVWNNAPFPGPIPYDSPWPMQQPTMPPSPVPTTTTQNQYQEYGYSPHAAYNQQSTATFPAQPLPQLGAVYRMPYTPSGPVHGAPAPIQWAPVGIPARSPAVPVAPPGSGVSREYAPANGAAAPTQYYYPT</sequence>
<reference evidence="3 4" key="2">
    <citation type="journal article" date="2021" name="Curr. Genet.">
        <title>Genetic response to nitrogen starvation in the aggressive Eucalyptus foliar pathogen Teratosphaeria destructans.</title>
        <authorList>
            <person name="Havenga M."/>
            <person name="Wingfield B.D."/>
            <person name="Wingfield M.J."/>
            <person name="Dreyer L.L."/>
            <person name="Roets F."/>
            <person name="Aylward J."/>
        </authorList>
    </citation>
    <scope>NUCLEOTIDE SEQUENCE [LARGE SCALE GENOMIC DNA]</scope>
    <source>
        <strain evidence="3">CMW44962</strain>
    </source>
</reference>
<gene>
    <name evidence="3" type="ORF">Tdes44962_MAKER06585</name>
</gene>
<dbReference type="InterPro" id="IPR018744">
    <property type="entry name" value="DUF2293"/>
</dbReference>
<dbReference type="Proteomes" id="UP001138500">
    <property type="component" value="Unassembled WGS sequence"/>
</dbReference>
<dbReference type="Pfam" id="PF10056">
    <property type="entry name" value="DUF2293"/>
    <property type="match status" value="1"/>
</dbReference>
<protein>
    <recommendedName>
        <fullName evidence="2">DUF2293 domain-containing protein</fullName>
    </recommendedName>
</protein>
<reference evidence="3 4" key="1">
    <citation type="journal article" date="2018" name="IMA Fungus">
        <title>IMA Genome-F 10: Nine draft genome sequences of Claviceps purpurea s.lat., including C. arundinis, C. humidiphila, and C. cf. spartinae, pseudomolecules for the pitch canker pathogen Fusarium circinatum, draft genome of Davidsoniella eucalypti, Grosmannia galeiformis, Quambalaria eucalypti, and Teratosphaeria destructans.</title>
        <authorList>
            <person name="Wingfield B.D."/>
            <person name="Liu M."/>
            <person name="Nguyen H.D."/>
            <person name="Lane F.A."/>
            <person name="Morgan S.W."/>
            <person name="De Vos L."/>
            <person name="Wilken P.M."/>
            <person name="Duong T.A."/>
            <person name="Aylward J."/>
            <person name="Coetzee M.P."/>
            <person name="Dadej K."/>
            <person name="De Beer Z.W."/>
            <person name="Findlay W."/>
            <person name="Havenga M."/>
            <person name="Kolarik M."/>
            <person name="Menzies J.G."/>
            <person name="Naidoo K."/>
            <person name="Pochopski O."/>
            <person name="Shoukouhi P."/>
            <person name="Santana Q.C."/>
            <person name="Seifert K.A."/>
            <person name="Soal N."/>
            <person name="Steenkamp E.T."/>
            <person name="Tatham C.T."/>
            <person name="van der Nest M.A."/>
            <person name="Wingfield M.J."/>
        </authorList>
    </citation>
    <scope>NUCLEOTIDE SEQUENCE [LARGE SCALE GENOMIC DNA]</scope>
    <source>
        <strain evidence="3">CMW44962</strain>
    </source>
</reference>
<evidence type="ECO:0000313" key="4">
    <source>
        <dbReference type="Proteomes" id="UP001138500"/>
    </source>
</evidence>
<dbReference type="PANTHER" id="PTHR38113:SF1">
    <property type="entry name" value="DUF2293 DOMAIN-CONTAINING PROTEIN"/>
    <property type="match status" value="1"/>
</dbReference>
<dbReference type="OrthoDB" id="5288828at2759"/>
<keyword evidence="4" id="KW-1185">Reference proteome</keyword>
<evidence type="ECO:0000259" key="2">
    <source>
        <dbReference type="Pfam" id="PF10056"/>
    </source>
</evidence>
<dbReference type="AlphaFoldDB" id="A0A9W7T0Y1"/>
<feature type="region of interest" description="Disordered" evidence="1">
    <location>
        <begin position="375"/>
        <end position="409"/>
    </location>
</feature>
<organism evidence="3 4">
    <name type="scientific">Teratosphaeria destructans</name>
    <dbReference type="NCBI Taxonomy" id="418781"/>
    <lineage>
        <taxon>Eukaryota</taxon>
        <taxon>Fungi</taxon>
        <taxon>Dikarya</taxon>
        <taxon>Ascomycota</taxon>
        <taxon>Pezizomycotina</taxon>
        <taxon>Dothideomycetes</taxon>
        <taxon>Dothideomycetidae</taxon>
        <taxon>Mycosphaerellales</taxon>
        <taxon>Teratosphaeriaceae</taxon>
        <taxon>Teratosphaeria</taxon>
    </lineage>
</organism>
<feature type="domain" description="DUF2293" evidence="2">
    <location>
        <begin position="175"/>
        <end position="258"/>
    </location>
</feature>
<dbReference type="EMBL" id="RIBY02000058">
    <property type="protein sequence ID" value="KAH9845460.1"/>
    <property type="molecule type" value="Genomic_DNA"/>
</dbReference>